<dbReference type="Proteomes" id="UP000001064">
    <property type="component" value="Unassembled WGS sequence"/>
</dbReference>
<dbReference type="VEuPathDB" id="AmoebaDB:DICPUDRAFT_20066"/>
<dbReference type="OrthoDB" id="61870at2759"/>
<dbReference type="Gene3D" id="3.40.630.30">
    <property type="match status" value="1"/>
</dbReference>
<dbReference type="GeneID" id="10504379"/>
<evidence type="ECO:0000259" key="1">
    <source>
        <dbReference type="Pfam" id="PF08445"/>
    </source>
</evidence>
<evidence type="ECO:0000313" key="2">
    <source>
        <dbReference type="EMBL" id="EGC33440.1"/>
    </source>
</evidence>
<dbReference type="AlphaFoldDB" id="F0ZRG9"/>
<dbReference type="PANTHER" id="PTHR31143:SF2">
    <property type="entry name" value="FR47-LIKE DOMAIN-CONTAINING PROTEIN-RELATED"/>
    <property type="match status" value="1"/>
</dbReference>
<organism evidence="2 3">
    <name type="scientific">Dictyostelium purpureum</name>
    <name type="common">Slime mold</name>
    <dbReference type="NCBI Taxonomy" id="5786"/>
    <lineage>
        <taxon>Eukaryota</taxon>
        <taxon>Amoebozoa</taxon>
        <taxon>Evosea</taxon>
        <taxon>Eumycetozoa</taxon>
        <taxon>Dictyostelia</taxon>
        <taxon>Dictyosteliales</taxon>
        <taxon>Dictyosteliaceae</taxon>
        <taxon>Dictyostelium</taxon>
    </lineage>
</organism>
<sequence length="296" mass="34462">SFLKYIINKEDKIKLFDYMKNNDFKQLKRAENEIKLGYSIWFVDDLNEPNIIFSFELLDALVKVYSNNKNMEKIENAINSIDFSKGFLNSFEIPKEEIDSLLIDVKYTNAMLYHLGDSVEYYSIMETANRDIVALLKKRLKKCKFNVLTSQPHNEFSLDIHEIDVDQKIKEFEKNLDGNEAPLNHDDIEIACKYWAYKTEFSVEELKWSVDNELAFGYKVKDENNKEQLVAWNIIKSDGKTVHLFTIPEFRGKGYAKKVKSKTLLALLKRNLTALSYINIDNVSSESLSTKMGLTK</sequence>
<evidence type="ECO:0000313" key="3">
    <source>
        <dbReference type="Proteomes" id="UP000001064"/>
    </source>
</evidence>
<dbReference type="EMBL" id="GL871141">
    <property type="protein sequence ID" value="EGC33440.1"/>
    <property type="molecule type" value="Genomic_DNA"/>
</dbReference>
<feature type="non-terminal residue" evidence="2">
    <location>
        <position position="1"/>
    </location>
</feature>
<reference evidence="3" key="1">
    <citation type="journal article" date="2011" name="Genome Biol.">
        <title>Comparative genomics of the social amoebae Dictyostelium discoideum and Dictyostelium purpureum.</title>
        <authorList>
            <consortium name="US DOE Joint Genome Institute (JGI-PGF)"/>
            <person name="Sucgang R."/>
            <person name="Kuo A."/>
            <person name="Tian X."/>
            <person name="Salerno W."/>
            <person name="Parikh A."/>
            <person name="Feasley C.L."/>
            <person name="Dalin E."/>
            <person name="Tu H."/>
            <person name="Huang E."/>
            <person name="Barry K."/>
            <person name="Lindquist E."/>
            <person name="Shapiro H."/>
            <person name="Bruce D."/>
            <person name="Schmutz J."/>
            <person name="Salamov A."/>
            <person name="Fey P."/>
            <person name="Gaudet P."/>
            <person name="Anjard C."/>
            <person name="Babu M.M."/>
            <person name="Basu S."/>
            <person name="Bushmanova Y."/>
            <person name="van der Wel H."/>
            <person name="Katoh-Kurasawa M."/>
            <person name="Dinh C."/>
            <person name="Coutinho P.M."/>
            <person name="Saito T."/>
            <person name="Elias M."/>
            <person name="Schaap P."/>
            <person name="Kay R.R."/>
            <person name="Henrissat B."/>
            <person name="Eichinger L."/>
            <person name="Rivero F."/>
            <person name="Putnam N.H."/>
            <person name="West C.M."/>
            <person name="Loomis W.F."/>
            <person name="Chisholm R.L."/>
            <person name="Shaulsky G."/>
            <person name="Strassmann J.E."/>
            <person name="Queller D.C."/>
            <person name="Kuspa A."/>
            <person name="Grigoriev I.V."/>
        </authorList>
    </citation>
    <scope>NUCLEOTIDE SEQUENCE [LARGE SCALE GENOMIC DNA]</scope>
    <source>
        <strain evidence="3">QSDP1</strain>
    </source>
</reference>
<dbReference type="InterPro" id="IPR016181">
    <property type="entry name" value="Acyl_CoA_acyltransferase"/>
</dbReference>
<dbReference type="SUPFAM" id="SSF55729">
    <property type="entry name" value="Acyl-CoA N-acyltransferases (Nat)"/>
    <property type="match status" value="1"/>
</dbReference>
<dbReference type="InterPro" id="IPR013653">
    <property type="entry name" value="GCN5-like_dom"/>
</dbReference>
<accession>F0ZRG9</accession>
<dbReference type="InterPro" id="IPR027365">
    <property type="entry name" value="GNAT_acetyltra_YdfB-like"/>
</dbReference>
<dbReference type="GO" id="GO:0016747">
    <property type="term" value="F:acyltransferase activity, transferring groups other than amino-acyl groups"/>
    <property type="evidence" value="ECO:0007669"/>
    <property type="project" value="InterPro"/>
</dbReference>
<dbReference type="RefSeq" id="XP_003290011.1">
    <property type="nucleotide sequence ID" value="XM_003289963.1"/>
</dbReference>
<gene>
    <name evidence="2" type="ORF">DICPUDRAFT_20066</name>
</gene>
<dbReference type="FunCoup" id="F0ZRG9">
    <property type="interactions" value="1"/>
</dbReference>
<dbReference type="PANTHER" id="PTHR31143">
    <property type="match status" value="1"/>
</dbReference>
<protein>
    <recommendedName>
        <fullName evidence="1">GCN5-related N-acetyltransferase Rv2170-like domain-containing protein</fullName>
    </recommendedName>
</protein>
<keyword evidence="3" id="KW-1185">Reference proteome</keyword>
<feature type="domain" description="GCN5-related N-acetyltransferase Rv2170-like" evidence="1">
    <location>
        <begin position="225"/>
        <end position="295"/>
    </location>
</feature>
<proteinExistence type="predicted"/>
<dbReference type="KEGG" id="dpp:DICPUDRAFT_20066"/>
<name>F0ZRG9_DICPU</name>
<dbReference type="eggNOG" id="ENOG502RHAH">
    <property type="taxonomic scope" value="Eukaryota"/>
</dbReference>
<dbReference type="InParanoid" id="F0ZRG9"/>
<dbReference type="Pfam" id="PF08445">
    <property type="entry name" value="FR47"/>
    <property type="match status" value="1"/>
</dbReference>
<feature type="non-terminal residue" evidence="2">
    <location>
        <position position="296"/>
    </location>
</feature>
<dbReference type="OMA" id="SSIDWRI"/>